<feature type="transmembrane region" description="Helical" evidence="1">
    <location>
        <begin position="155"/>
        <end position="177"/>
    </location>
</feature>
<keyword evidence="1" id="KW-1133">Transmembrane helix</keyword>
<feature type="transmembrane region" description="Helical" evidence="1">
    <location>
        <begin position="122"/>
        <end position="143"/>
    </location>
</feature>
<dbReference type="AlphaFoldDB" id="A0A9D7LQS0"/>
<evidence type="ECO:0000313" key="2">
    <source>
        <dbReference type="EMBL" id="MBK8890759.1"/>
    </source>
</evidence>
<accession>A0A9D7LQS0</accession>
<keyword evidence="1" id="KW-0812">Transmembrane</keyword>
<comment type="caution">
    <text evidence="2">The sequence shown here is derived from an EMBL/GenBank/DDBJ whole genome shotgun (WGS) entry which is preliminary data.</text>
</comment>
<name>A0A9D7LQS0_9RHOO</name>
<evidence type="ECO:0000313" key="3">
    <source>
        <dbReference type="Proteomes" id="UP000808146"/>
    </source>
</evidence>
<feature type="transmembrane region" description="Helical" evidence="1">
    <location>
        <begin position="183"/>
        <end position="203"/>
    </location>
</feature>
<dbReference type="Proteomes" id="UP000808146">
    <property type="component" value="Unassembled WGS sequence"/>
</dbReference>
<gene>
    <name evidence="2" type="ORF">IPN75_10370</name>
</gene>
<dbReference type="Pfam" id="PF14348">
    <property type="entry name" value="DtrJ-like"/>
    <property type="match status" value="1"/>
</dbReference>
<sequence>MIRAVAVLSLLVLLVLVLYVPSAHPPERFLAQLRAEHEAATAYWGAEPATRMLDRAMRMQDSTAQITPIPAAKDAPSPTGVNGAVSREMSSVNQRLFNNAYFRAVDALLLLASYRLSTLLEWLPWLAAFVLAAVVDGGFARLIKAKEFLQHDPEMFALYASLGIVILCATVIGFVLPVTLHPLLLPCVPLVVGVLAGRALGCFHRRG</sequence>
<proteinExistence type="predicted"/>
<reference evidence="2" key="1">
    <citation type="submission" date="2020-10" db="EMBL/GenBank/DDBJ databases">
        <title>Connecting structure to function with the recovery of over 1000 high-quality activated sludge metagenome-assembled genomes encoding full-length rRNA genes using long-read sequencing.</title>
        <authorList>
            <person name="Singleton C.M."/>
            <person name="Petriglieri F."/>
            <person name="Kristensen J.M."/>
            <person name="Kirkegaard R.H."/>
            <person name="Michaelsen T.Y."/>
            <person name="Andersen M.H."/>
            <person name="Karst S.M."/>
            <person name="Dueholm M.S."/>
            <person name="Nielsen P.H."/>
            <person name="Albertsen M."/>
        </authorList>
    </citation>
    <scope>NUCLEOTIDE SEQUENCE</scope>
    <source>
        <strain evidence="2">OdNE_18-Q3-R46-58_BAT3C.305</strain>
    </source>
</reference>
<keyword evidence="1" id="KW-0472">Membrane</keyword>
<organism evidence="2 3">
    <name type="scientific">Candidatus Dechloromonas phosphorivorans</name>
    <dbReference type="NCBI Taxonomy" id="2899244"/>
    <lineage>
        <taxon>Bacteria</taxon>
        <taxon>Pseudomonadati</taxon>
        <taxon>Pseudomonadota</taxon>
        <taxon>Betaproteobacteria</taxon>
        <taxon>Rhodocyclales</taxon>
        <taxon>Azonexaceae</taxon>
        <taxon>Dechloromonas</taxon>
    </lineage>
</organism>
<dbReference type="InterPro" id="IPR022266">
    <property type="entry name" value="DtrJ-like"/>
</dbReference>
<evidence type="ECO:0000256" key="1">
    <source>
        <dbReference type="SAM" id="Phobius"/>
    </source>
</evidence>
<protein>
    <submittedName>
        <fullName evidence="2">DUF4400 domain-containing protein</fullName>
    </submittedName>
</protein>
<dbReference type="EMBL" id="JADKBR010000015">
    <property type="protein sequence ID" value="MBK8890759.1"/>
    <property type="molecule type" value="Genomic_DNA"/>
</dbReference>